<dbReference type="PANTHER" id="PTHR30146">
    <property type="entry name" value="LACI-RELATED TRANSCRIPTIONAL REPRESSOR"/>
    <property type="match status" value="1"/>
</dbReference>
<evidence type="ECO:0000256" key="3">
    <source>
        <dbReference type="ARBA" id="ARBA00023163"/>
    </source>
</evidence>
<dbReference type="PROSITE" id="PS50932">
    <property type="entry name" value="HTH_LACI_2"/>
    <property type="match status" value="1"/>
</dbReference>
<dbReference type="EMBL" id="RYUX01000013">
    <property type="protein sequence ID" value="RYQ36809.1"/>
    <property type="molecule type" value="Genomic_DNA"/>
</dbReference>
<dbReference type="SUPFAM" id="SSF47413">
    <property type="entry name" value="lambda repressor-like DNA-binding domains"/>
    <property type="match status" value="1"/>
</dbReference>
<dbReference type="Gene3D" id="1.10.260.40">
    <property type="entry name" value="lambda repressor-like DNA-binding domains"/>
    <property type="match status" value="1"/>
</dbReference>
<proteinExistence type="predicted"/>
<evidence type="ECO:0000313" key="8">
    <source>
        <dbReference type="Proteomes" id="UP000292655"/>
    </source>
</evidence>
<evidence type="ECO:0000259" key="4">
    <source>
        <dbReference type="PROSITE" id="PS50932"/>
    </source>
</evidence>
<evidence type="ECO:0000313" key="7">
    <source>
        <dbReference type="Proteomes" id="UP000292382"/>
    </source>
</evidence>
<name>A0A4Q5B340_9BIFI</name>
<dbReference type="PANTHER" id="PTHR30146:SF153">
    <property type="entry name" value="LACTOSE OPERON REPRESSOR"/>
    <property type="match status" value="1"/>
</dbReference>
<dbReference type="GO" id="GO:0003700">
    <property type="term" value="F:DNA-binding transcription factor activity"/>
    <property type="evidence" value="ECO:0007669"/>
    <property type="project" value="TreeGrafter"/>
</dbReference>
<organism evidence="6 8">
    <name type="scientific">Bifidobacterium pseudolongum subsp. globosum</name>
    <dbReference type="NCBI Taxonomy" id="1690"/>
    <lineage>
        <taxon>Bacteria</taxon>
        <taxon>Bacillati</taxon>
        <taxon>Actinomycetota</taxon>
        <taxon>Actinomycetes</taxon>
        <taxon>Bifidobacteriales</taxon>
        <taxon>Bifidobacteriaceae</taxon>
        <taxon>Bifidobacterium</taxon>
    </lineage>
</organism>
<dbReference type="RefSeq" id="WP_129866621.1">
    <property type="nucleotide sequence ID" value="NZ_RYUW01000017.1"/>
</dbReference>
<evidence type="ECO:0000313" key="6">
    <source>
        <dbReference type="EMBL" id="RYQ36809.1"/>
    </source>
</evidence>
<evidence type="ECO:0000256" key="1">
    <source>
        <dbReference type="ARBA" id="ARBA00023015"/>
    </source>
</evidence>
<dbReference type="InterPro" id="IPR000843">
    <property type="entry name" value="HTH_LacI"/>
</dbReference>
<dbReference type="InterPro" id="IPR010982">
    <property type="entry name" value="Lambda_DNA-bd_dom_sf"/>
</dbReference>
<sequence length="351" mass="37198">MAADKQKRVTLRDVAQTAGVSLKTASNVINGSGRMSAATRQKVQAVIDELGYQVNVAARNLTCSHTGVITLAVPTLTPPYLAELANRVIDSARLHGYSVYVTTYAEGNTEGLQELLRGFNTTVSDGMILSLSEVAQFSPDELRVSYPLVCVGARDTGGVVDHVTPNDTEAGATAAAYLLDRGSARLAVVGARADYSGGFDAVCSATEGNAELRLRGIIEECARHAAPLLPQLIGNTGVDWTIGSGFHTTERLIAAGEPFDGIVALNDQLAIGVIAALTAAQIDIPKTVQVIGFDDIEEAEYLQQPLTTMASCLEWVASTSVERILGRIGGRIHAPELLETFSYVIPRATTR</sequence>
<evidence type="ECO:0000313" key="5">
    <source>
        <dbReference type="EMBL" id="RYQ35883.1"/>
    </source>
</evidence>
<dbReference type="AlphaFoldDB" id="A0A4Q5B340"/>
<feature type="domain" description="HTH lacI-type" evidence="4">
    <location>
        <begin position="9"/>
        <end position="63"/>
    </location>
</feature>
<protein>
    <submittedName>
        <fullName evidence="6">LacI family transcriptional regulator</fullName>
    </submittedName>
</protein>
<dbReference type="SUPFAM" id="SSF53822">
    <property type="entry name" value="Periplasmic binding protein-like I"/>
    <property type="match status" value="1"/>
</dbReference>
<comment type="caution">
    <text evidence="6">The sequence shown here is derived from an EMBL/GenBank/DDBJ whole genome shotgun (WGS) entry which is preliminary data.</text>
</comment>
<keyword evidence="3" id="KW-0804">Transcription</keyword>
<accession>A0A4Q5B340</accession>
<keyword evidence="2" id="KW-0238">DNA-binding</keyword>
<keyword evidence="1" id="KW-0805">Transcription regulation</keyword>
<evidence type="ECO:0000256" key="2">
    <source>
        <dbReference type="ARBA" id="ARBA00023125"/>
    </source>
</evidence>
<dbReference type="GO" id="GO:0000976">
    <property type="term" value="F:transcription cis-regulatory region binding"/>
    <property type="evidence" value="ECO:0007669"/>
    <property type="project" value="TreeGrafter"/>
</dbReference>
<dbReference type="CDD" id="cd01392">
    <property type="entry name" value="HTH_LacI"/>
    <property type="match status" value="1"/>
</dbReference>
<dbReference type="InterPro" id="IPR046335">
    <property type="entry name" value="LacI/GalR-like_sensor"/>
</dbReference>
<dbReference type="InterPro" id="IPR028082">
    <property type="entry name" value="Peripla_BP_I"/>
</dbReference>
<dbReference type="EMBL" id="RYUW01000017">
    <property type="protein sequence ID" value="RYQ35883.1"/>
    <property type="molecule type" value="Genomic_DNA"/>
</dbReference>
<dbReference type="Gene3D" id="3.40.50.2300">
    <property type="match status" value="2"/>
</dbReference>
<dbReference type="PROSITE" id="PS00356">
    <property type="entry name" value="HTH_LACI_1"/>
    <property type="match status" value="1"/>
</dbReference>
<dbReference type="Proteomes" id="UP000292382">
    <property type="component" value="Unassembled WGS sequence"/>
</dbReference>
<dbReference type="Pfam" id="PF00356">
    <property type="entry name" value="LacI"/>
    <property type="match status" value="1"/>
</dbReference>
<dbReference type="Pfam" id="PF13377">
    <property type="entry name" value="Peripla_BP_3"/>
    <property type="match status" value="1"/>
</dbReference>
<dbReference type="CDD" id="cd06267">
    <property type="entry name" value="PBP1_LacI_sugar_binding-like"/>
    <property type="match status" value="1"/>
</dbReference>
<reference evidence="7 8" key="1">
    <citation type="submission" date="2018-12" db="EMBL/GenBank/DDBJ databases">
        <title>Unveiling genomic diversity among members of the Bifidobacterium pseudolongum species, a widely distributed gut commensal of the animal kingdom.</title>
        <authorList>
            <person name="Lugli G.A."/>
            <person name="Duranti S."/>
            <person name="Albert K."/>
            <person name="Mancabelli L."/>
            <person name="Napoli S."/>
            <person name="Viappiani A."/>
            <person name="Anzalone R."/>
            <person name="Longhi G."/>
            <person name="Milani C."/>
            <person name="Turroni F."/>
            <person name="Alessandri G."/>
            <person name="Sela D.A."/>
            <person name="Van Sinderen D."/>
            <person name="Ventura M."/>
        </authorList>
    </citation>
    <scope>NUCLEOTIDE SEQUENCE [LARGE SCALE GENOMIC DNA]</scope>
    <source>
        <strain evidence="6 8">2002B</strain>
        <strain evidence="5 7">2003B</strain>
    </source>
</reference>
<dbReference type="Proteomes" id="UP000292655">
    <property type="component" value="Unassembled WGS sequence"/>
</dbReference>
<gene>
    <name evidence="6" type="ORF">PG2002B_1477</name>
    <name evidence="5" type="ORF">PG2003B_1496</name>
</gene>
<dbReference type="SMART" id="SM00354">
    <property type="entry name" value="HTH_LACI"/>
    <property type="match status" value="1"/>
</dbReference>